<dbReference type="Pfam" id="PF13853">
    <property type="entry name" value="7tm_4"/>
    <property type="match status" value="1"/>
</dbReference>
<proteinExistence type="predicted"/>
<dbReference type="InterPro" id="IPR017452">
    <property type="entry name" value="GPCR_Rhodpsn_7TM"/>
</dbReference>
<evidence type="ECO:0000256" key="2">
    <source>
        <dbReference type="ARBA" id="ARBA00022475"/>
    </source>
</evidence>
<evidence type="ECO:0000256" key="9">
    <source>
        <dbReference type="ARBA" id="ARBA00023157"/>
    </source>
</evidence>
<gene>
    <name evidence="16" type="primary">Nfu_g_1_013574</name>
    <name evidence="15" type="ORF">G4P62_017925</name>
</gene>
<dbReference type="KEGG" id="nfu:107395542"/>
<evidence type="ECO:0000256" key="12">
    <source>
        <dbReference type="ARBA" id="ARBA00023224"/>
    </source>
</evidence>
<evidence type="ECO:0000256" key="10">
    <source>
        <dbReference type="ARBA" id="ARBA00023170"/>
    </source>
</evidence>
<feature type="transmembrane region" description="Helical" evidence="13">
    <location>
        <begin position="266"/>
        <end position="286"/>
    </location>
</feature>
<dbReference type="AlphaFoldDB" id="A0A1A8U616"/>
<keyword evidence="8 13" id="KW-0472">Membrane</keyword>
<name>A0A1A8U616_NOTFU</name>
<dbReference type="PRINTS" id="PR00245">
    <property type="entry name" value="OLFACTORYR"/>
</dbReference>
<dbReference type="InterPro" id="IPR000276">
    <property type="entry name" value="GPCR_Rhodpsn"/>
</dbReference>
<dbReference type="PANTHER" id="PTHR26451:SF871">
    <property type="entry name" value="ODORANT RECEPTOR-RELATED"/>
    <property type="match status" value="1"/>
</dbReference>
<dbReference type="SUPFAM" id="SSF81321">
    <property type="entry name" value="Family A G protein-coupled receptor-like"/>
    <property type="match status" value="1"/>
</dbReference>
<keyword evidence="12" id="KW-0807">Transducer</keyword>
<accession>A0A1A8U616</accession>
<reference evidence="16" key="2">
    <citation type="submission" date="2016-06" db="EMBL/GenBank/DDBJ databases">
        <title>The genome of a short-lived fish provides insights into sex chromosome evolution and the genetic control of aging.</title>
        <authorList>
            <person name="Reichwald K."/>
            <person name="Felder M."/>
            <person name="Petzold A."/>
            <person name="Koch P."/>
            <person name="Groth M."/>
            <person name="Platzer M."/>
        </authorList>
    </citation>
    <scope>NUCLEOTIDE SEQUENCE</scope>
    <source>
        <tissue evidence="16">Brain</tissue>
    </source>
</reference>
<dbReference type="EMBL" id="HADY01022613">
    <property type="protein sequence ID" value="SBP61098.1"/>
    <property type="molecule type" value="Transcribed_RNA"/>
</dbReference>
<dbReference type="OrthoDB" id="6151005at2759"/>
<dbReference type="PRINTS" id="PR00237">
    <property type="entry name" value="GPCRRHODOPSN"/>
</dbReference>
<dbReference type="Proteomes" id="UP000822369">
    <property type="component" value="Chromosome 11"/>
</dbReference>
<organism evidence="16">
    <name type="scientific">Nothobranchius furzeri</name>
    <name type="common">Turquoise killifish</name>
    <dbReference type="NCBI Taxonomy" id="105023"/>
    <lineage>
        <taxon>Eukaryota</taxon>
        <taxon>Metazoa</taxon>
        <taxon>Chordata</taxon>
        <taxon>Craniata</taxon>
        <taxon>Vertebrata</taxon>
        <taxon>Euteleostomi</taxon>
        <taxon>Actinopterygii</taxon>
        <taxon>Neopterygii</taxon>
        <taxon>Teleostei</taxon>
        <taxon>Neoteleostei</taxon>
        <taxon>Acanthomorphata</taxon>
        <taxon>Ovalentaria</taxon>
        <taxon>Atherinomorphae</taxon>
        <taxon>Cyprinodontiformes</taxon>
        <taxon>Nothobranchiidae</taxon>
        <taxon>Nothobranchius</taxon>
    </lineage>
</organism>
<dbReference type="InterPro" id="IPR000725">
    <property type="entry name" value="Olfact_rcpt"/>
</dbReference>
<evidence type="ECO:0000256" key="3">
    <source>
        <dbReference type="ARBA" id="ARBA00022606"/>
    </source>
</evidence>
<dbReference type="EMBL" id="JAAVVJ010000011">
    <property type="protein sequence ID" value="KAF7212885.1"/>
    <property type="molecule type" value="Genomic_DNA"/>
</dbReference>
<evidence type="ECO:0000256" key="8">
    <source>
        <dbReference type="ARBA" id="ARBA00023136"/>
    </source>
</evidence>
<dbReference type="PANTHER" id="PTHR26451">
    <property type="entry name" value="G_PROTEIN_RECEP_F1_2 DOMAIN-CONTAINING PROTEIN"/>
    <property type="match status" value="1"/>
</dbReference>
<evidence type="ECO:0000313" key="16">
    <source>
        <dbReference type="EMBL" id="SBS42528.1"/>
    </source>
</evidence>
<feature type="domain" description="G-protein coupled receptors family 1 profile" evidence="14">
    <location>
        <begin position="38"/>
        <end position="284"/>
    </location>
</feature>
<dbReference type="GO" id="GO:0005549">
    <property type="term" value="F:odorant binding"/>
    <property type="evidence" value="ECO:0007669"/>
    <property type="project" value="TreeGrafter"/>
</dbReference>
<evidence type="ECO:0000256" key="4">
    <source>
        <dbReference type="ARBA" id="ARBA00022692"/>
    </source>
</evidence>
<evidence type="ECO:0000256" key="7">
    <source>
        <dbReference type="ARBA" id="ARBA00023040"/>
    </source>
</evidence>
<feature type="transmembrane region" description="Helical" evidence="13">
    <location>
        <begin position="193"/>
        <end position="213"/>
    </location>
</feature>
<evidence type="ECO:0000313" key="15">
    <source>
        <dbReference type="EMBL" id="KAF7212885.1"/>
    </source>
</evidence>
<feature type="transmembrane region" description="Helical" evidence="13">
    <location>
        <begin position="234"/>
        <end position="254"/>
    </location>
</feature>
<evidence type="ECO:0000256" key="1">
    <source>
        <dbReference type="ARBA" id="ARBA00004651"/>
    </source>
</evidence>
<evidence type="ECO:0000259" key="14">
    <source>
        <dbReference type="PROSITE" id="PS50262"/>
    </source>
</evidence>
<dbReference type="GO" id="GO:0004930">
    <property type="term" value="F:G protein-coupled receptor activity"/>
    <property type="evidence" value="ECO:0007669"/>
    <property type="project" value="UniProtKB-KW"/>
</dbReference>
<reference evidence="16" key="1">
    <citation type="submission" date="2016-05" db="EMBL/GenBank/DDBJ databases">
        <authorList>
            <person name="Lavstsen T."/>
            <person name="Jespersen J.S."/>
        </authorList>
    </citation>
    <scope>NUCLEOTIDE SEQUENCE</scope>
    <source>
        <tissue evidence="16">Brain</tissue>
    </source>
</reference>
<dbReference type="GO" id="GO:0005886">
    <property type="term" value="C:plasma membrane"/>
    <property type="evidence" value="ECO:0007669"/>
    <property type="project" value="UniProtKB-SubCell"/>
</dbReference>
<sequence length="314" mass="35534">MNEKLQLVLVLQGLNESLSNRQVYSTLALTSYLLTVWVNLVLVVTVSLDKALHQPMYIFLCNLCCAGVCGASSFYIKLLHDLLSEEHLISYVGCLTQMVVSYAYVFSQFTSLTVMAYDRYLAICQPLHYHTLMTFQKVVVLLLLTWTFSLLESLVGIVLTSQLPLCSRYINGIICTNWEVVKLSCSDTTANNLYGFLIVFLHTSQTGLILVSYGHLIRTATRSESDRRKFAQTCTPHLITLLVFSTSLLLNPLYSRYGGPEGPLQSAMAVEFLVVPPIINPTVYGMKLRKIRARIQVRFCFWLSDRLETQQDRS</sequence>
<keyword evidence="9" id="KW-1015">Disulfide bond</keyword>
<dbReference type="GO" id="GO:0004984">
    <property type="term" value="F:olfactory receptor activity"/>
    <property type="evidence" value="ECO:0007669"/>
    <property type="project" value="InterPro"/>
</dbReference>
<keyword evidence="5" id="KW-0552">Olfaction</keyword>
<keyword evidence="6 13" id="KW-1133">Transmembrane helix</keyword>
<dbReference type="EMBL" id="HAEJ01002071">
    <property type="protein sequence ID" value="SBS42528.1"/>
    <property type="molecule type" value="Transcribed_RNA"/>
</dbReference>
<dbReference type="Gene3D" id="1.20.1070.10">
    <property type="entry name" value="Rhodopsin 7-helix transmembrane proteins"/>
    <property type="match status" value="1"/>
</dbReference>
<feature type="transmembrane region" description="Helical" evidence="13">
    <location>
        <begin position="138"/>
        <end position="159"/>
    </location>
</feature>
<protein>
    <submittedName>
        <fullName evidence="15">Olfactory receptor 1D2</fullName>
    </submittedName>
</protein>
<keyword evidence="7" id="KW-0297">G-protein coupled receptor</keyword>
<keyword evidence="11" id="KW-0325">Glycoprotein</keyword>
<dbReference type="OMA" id="CTNWEVV"/>
<feature type="transmembrane region" description="Helical" evidence="13">
    <location>
        <begin position="56"/>
        <end position="76"/>
    </location>
</feature>
<evidence type="ECO:0000256" key="13">
    <source>
        <dbReference type="SAM" id="Phobius"/>
    </source>
</evidence>
<reference evidence="15" key="3">
    <citation type="submission" date="2020-03" db="EMBL/GenBank/DDBJ databases">
        <title>Intra-Species Differences in Population Size shape Life History and Genome Evolution.</title>
        <authorList>
            <person name="Willemsen D."/>
            <person name="Cui R."/>
            <person name="Valenzano D.R."/>
        </authorList>
    </citation>
    <scope>NUCLEOTIDE SEQUENCE</scope>
    <source>
        <strain evidence="15">GRZ</strain>
        <tissue evidence="15">Whole</tissue>
    </source>
</reference>
<keyword evidence="4 13" id="KW-0812">Transmembrane</keyword>
<evidence type="ECO:0000256" key="11">
    <source>
        <dbReference type="ARBA" id="ARBA00023180"/>
    </source>
</evidence>
<dbReference type="InterPro" id="IPR052921">
    <property type="entry name" value="GPCR1_Superfamily_Member"/>
</dbReference>
<dbReference type="FunFam" id="1.20.1070.10:FF:000024">
    <property type="entry name" value="Olfactory receptor"/>
    <property type="match status" value="1"/>
</dbReference>
<comment type="subcellular location">
    <subcellularLocation>
        <location evidence="1">Cell membrane</location>
        <topology evidence="1">Multi-pass membrane protein</topology>
    </subcellularLocation>
</comment>
<evidence type="ECO:0000256" key="6">
    <source>
        <dbReference type="ARBA" id="ARBA00022989"/>
    </source>
</evidence>
<keyword evidence="3" id="KW-0716">Sensory transduction</keyword>
<keyword evidence="10 15" id="KW-0675">Receptor</keyword>
<feature type="transmembrane region" description="Helical" evidence="13">
    <location>
        <begin position="23"/>
        <end position="44"/>
    </location>
</feature>
<dbReference type="PROSITE" id="PS50262">
    <property type="entry name" value="G_PROTEIN_RECEP_F1_2"/>
    <property type="match status" value="1"/>
</dbReference>
<evidence type="ECO:0000256" key="5">
    <source>
        <dbReference type="ARBA" id="ARBA00022725"/>
    </source>
</evidence>
<keyword evidence="2" id="KW-1003">Cell membrane</keyword>
<feature type="transmembrane region" description="Helical" evidence="13">
    <location>
        <begin position="88"/>
        <end position="117"/>
    </location>
</feature>